<dbReference type="EMBL" id="AFLV02000017">
    <property type="protein sequence ID" value="EKR65470.1"/>
    <property type="molecule type" value="Genomic_DNA"/>
</dbReference>
<reference evidence="1 2" key="1">
    <citation type="submission" date="2012-10" db="EMBL/GenBank/DDBJ databases">
        <authorList>
            <person name="Harkins D.M."/>
            <person name="Durkin A.S."/>
            <person name="Brinkac L.M."/>
            <person name="Haft D.H."/>
            <person name="Selengut J.D."/>
            <person name="Sanka R."/>
            <person name="DePew J."/>
            <person name="Purushe J."/>
            <person name="Whelen A.C."/>
            <person name="Vinetz J.M."/>
            <person name="Sutton G.G."/>
            <person name="Nierman W.C."/>
            <person name="Fouts D.E."/>
        </authorList>
    </citation>
    <scope>NUCLEOTIDE SEQUENCE [LARGE SCALE GENOMIC DNA]</scope>
    <source>
        <strain evidence="1 2">2006001853</strain>
    </source>
</reference>
<dbReference type="Proteomes" id="UP000001338">
    <property type="component" value="Unassembled WGS sequence"/>
</dbReference>
<organism evidence="1 2">
    <name type="scientific">Leptospira weilii str. 2006001853</name>
    <dbReference type="NCBI Taxonomy" id="1001589"/>
    <lineage>
        <taxon>Bacteria</taxon>
        <taxon>Pseudomonadati</taxon>
        <taxon>Spirochaetota</taxon>
        <taxon>Spirochaetia</taxon>
        <taxon>Leptospirales</taxon>
        <taxon>Leptospiraceae</taxon>
        <taxon>Leptospira</taxon>
    </lineage>
</organism>
<protein>
    <submittedName>
        <fullName evidence="1">Uncharacterized protein</fullName>
    </submittedName>
</protein>
<evidence type="ECO:0000313" key="1">
    <source>
        <dbReference type="EMBL" id="EKR65470.1"/>
    </source>
</evidence>
<proteinExistence type="predicted"/>
<comment type="caution">
    <text evidence="1">The sequence shown here is derived from an EMBL/GenBank/DDBJ whole genome shotgun (WGS) entry which is preliminary data.</text>
</comment>
<gene>
    <name evidence="1" type="ORF">LEP1GSC036_2837</name>
</gene>
<accession>A0A828Z382</accession>
<sequence length="41" mass="4679">MSEFRRIYLRIQVLVGKVMAPYGALITPPPKIRGKLRHNAS</sequence>
<evidence type="ECO:0000313" key="2">
    <source>
        <dbReference type="Proteomes" id="UP000001338"/>
    </source>
</evidence>
<dbReference type="AlphaFoldDB" id="A0A828Z382"/>
<name>A0A828Z382_9LEPT</name>